<reference evidence="1" key="1">
    <citation type="journal article" date="2022" name="bioRxiv">
        <title>Sequencing and chromosome-scale assembly of the giantPleurodeles waltlgenome.</title>
        <authorList>
            <person name="Brown T."/>
            <person name="Elewa A."/>
            <person name="Iarovenko S."/>
            <person name="Subramanian E."/>
            <person name="Araus A.J."/>
            <person name="Petzold A."/>
            <person name="Susuki M."/>
            <person name="Suzuki K.-i.T."/>
            <person name="Hayashi T."/>
            <person name="Toyoda A."/>
            <person name="Oliveira C."/>
            <person name="Osipova E."/>
            <person name="Leigh N.D."/>
            <person name="Simon A."/>
            <person name="Yun M.H."/>
        </authorList>
    </citation>
    <scope>NUCLEOTIDE SEQUENCE</scope>
    <source>
        <strain evidence="1">20211129_DDA</strain>
        <tissue evidence="1">Liver</tissue>
    </source>
</reference>
<sequence>MNLGVAISEIGVRYTQILADTVAGGGRTGTKAAYGADDHLRLGFLRRHGWDECTRGRATWRGAETVSHRDENTGPFASLSLAARCELPSLGTPAGRNLGASCKEFVPRIRVG</sequence>
<evidence type="ECO:0000313" key="1">
    <source>
        <dbReference type="EMBL" id="KAJ1173625.1"/>
    </source>
</evidence>
<dbReference type="AlphaFoldDB" id="A0AAV7TBN0"/>
<name>A0AAV7TBN0_PLEWA</name>
<evidence type="ECO:0000313" key="2">
    <source>
        <dbReference type="Proteomes" id="UP001066276"/>
    </source>
</evidence>
<organism evidence="1 2">
    <name type="scientific">Pleurodeles waltl</name>
    <name type="common">Iberian ribbed newt</name>
    <dbReference type="NCBI Taxonomy" id="8319"/>
    <lineage>
        <taxon>Eukaryota</taxon>
        <taxon>Metazoa</taxon>
        <taxon>Chordata</taxon>
        <taxon>Craniata</taxon>
        <taxon>Vertebrata</taxon>
        <taxon>Euteleostomi</taxon>
        <taxon>Amphibia</taxon>
        <taxon>Batrachia</taxon>
        <taxon>Caudata</taxon>
        <taxon>Salamandroidea</taxon>
        <taxon>Salamandridae</taxon>
        <taxon>Pleurodelinae</taxon>
        <taxon>Pleurodeles</taxon>
    </lineage>
</organism>
<comment type="caution">
    <text evidence="1">The sequence shown here is derived from an EMBL/GenBank/DDBJ whole genome shotgun (WGS) entry which is preliminary data.</text>
</comment>
<dbReference type="Proteomes" id="UP001066276">
    <property type="component" value="Chromosome 4_1"/>
</dbReference>
<protein>
    <submittedName>
        <fullName evidence="1">Uncharacterized protein</fullName>
    </submittedName>
</protein>
<accession>A0AAV7TBN0</accession>
<proteinExistence type="predicted"/>
<keyword evidence="2" id="KW-1185">Reference proteome</keyword>
<dbReference type="EMBL" id="JANPWB010000007">
    <property type="protein sequence ID" value="KAJ1173625.1"/>
    <property type="molecule type" value="Genomic_DNA"/>
</dbReference>
<gene>
    <name evidence="1" type="ORF">NDU88_005454</name>
</gene>